<organism evidence="1">
    <name type="scientific">Siphoviridae sp. ct96x5</name>
    <dbReference type="NCBI Taxonomy" id="2825367"/>
    <lineage>
        <taxon>Viruses</taxon>
        <taxon>Duplodnaviria</taxon>
        <taxon>Heunggongvirae</taxon>
        <taxon>Uroviricota</taxon>
        <taxon>Caudoviricetes</taxon>
    </lineage>
</organism>
<dbReference type="EMBL" id="BK015488">
    <property type="protein sequence ID" value="DAE09514.1"/>
    <property type="molecule type" value="Genomic_DNA"/>
</dbReference>
<protein>
    <submittedName>
        <fullName evidence="1">Uncharacterized protein</fullName>
    </submittedName>
</protein>
<sequence length="29" mass="3323">MTGNSVELIIVMQMSSTELYERATQYGRN</sequence>
<name>A0A8S5PRL6_9CAUD</name>
<accession>A0A8S5PRL6</accession>
<evidence type="ECO:0000313" key="1">
    <source>
        <dbReference type="EMBL" id="DAE09514.1"/>
    </source>
</evidence>
<reference evidence="1" key="1">
    <citation type="journal article" date="2021" name="Proc. Natl. Acad. Sci. U.S.A.">
        <title>A Catalog of Tens of Thousands of Viruses from Human Metagenomes Reveals Hidden Associations with Chronic Diseases.</title>
        <authorList>
            <person name="Tisza M.J."/>
            <person name="Buck C.B."/>
        </authorList>
    </citation>
    <scope>NUCLEOTIDE SEQUENCE</scope>
    <source>
        <strain evidence="1">Ct96x5</strain>
    </source>
</reference>
<proteinExistence type="predicted"/>